<evidence type="ECO:0000313" key="4">
    <source>
        <dbReference type="Proteomes" id="UP000649829"/>
    </source>
</evidence>
<feature type="chain" id="PRO_5037885646" description="DUF2059 domain-containing protein" evidence="1">
    <location>
        <begin position="27"/>
        <end position="277"/>
    </location>
</feature>
<feature type="signal peptide" evidence="1">
    <location>
        <begin position="1"/>
        <end position="26"/>
    </location>
</feature>
<keyword evidence="4" id="KW-1185">Reference proteome</keyword>
<protein>
    <recommendedName>
        <fullName evidence="2">DUF2059 domain-containing protein</fullName>
    </recommendedName>
</protein>
<organism evidence="3 4">
    <name type="scientific">Pseudooceanicola nanhaiensis</name>
    <dbReference type="NCBI Taxonomy" id="375761"/>
    <lineage>
        <taxon>Bacteria</taxon>
        <taxon>Pseudomonadati</taxon>
        <taxon>Pseudomonadota</taxon>
        <taxon>Alphaproteobacteria</taxon>
        <taxon>Rhodobacterales</taxon>
        <taxon>Paracoccaceae</taxon>
        <taxon>Pseudooceanicola</taxon>
    </lineage>
</organism>
<accession>A0A917SPC6</accession>
<dbReference type="EMBL" id="BMLF01000001">
    <property type="protein sequence ID" value="GGL88749.1"/>
    <property type="molecule type" value="Genomic_DNA"/>
</dbReference>
<dbReference type="Pfam" id="PF09832">
    <property type="entry name" value="DUF2059"/>
    <property type="match status" value="1"/>
</dbReference>
<evidence type="ECO:0000259" key="2">
    <source>
        <dbReference type="Pfam" id="PF09832"/>
    </source>
</evidence>
<reference evidence="3" key="1">
    <citation type="journal article" date="2014" name="Int. J. Syst. Evol. Microbiol.">
        <title>Complete genome sequence of Corynebacterium casei LMG S-19264T (=DSM 44701T), isolated from a smear-ripened cheese.</title>
        <authorList>
            <consortium name="US DOE Joint Genome Institute (JGI-PGF)"/>
            <person name="Walter F."/>
            <person name="Albersmeier A."/>
            <person name="Kalinowski J."/>
            <person name="Ruckert C."/>
        </authorList>
    </citation>
    <scope>NUCLEOTIDE SEQUENCE</scope>
    <source>
        <strain evidence="3">CGMCC 1.6293</strain>
    </source>
</reference>
<dbReference type="AlphaFoldDB" id="A0A917SPC6"/>
<reference evidence="3" key="2">
    <citation type="submission" date="2020-09" db="EMBL/GenBank/DDBJ databases">
        <authorList>
            <person name="Sun Q."/>
            <person name="Zhou Y."/>
        </authorList>
    </citation>
    <scope>NUCLEOTIDE SEQUENCE</scope>
    <source>
        <strain evidence="3">CGMCC 1.6293</strain>
    </source>
</reference>
<keyword evidence="1" id="KW-0732">Signal</keyword>
<dbReference type="InterPro" id="IPR018637">
    <property type="entry name" value="DUF2059"/>
</dbReference>
<comment type="caution">
    <text evidence="3">The sequence shown here is derived from an EMBL/GenBank/DDBJ whole genome shotgun (WGS) entry which is preliminary data.</text>
</comment>
<sequence>MRLLQRGVTLLHMAVLLVLTAAAVQAADRDRVRAFLNVTGFDVALESIKLSAADAPAMLGVNAQDFGASWTQLAHEVFDVELMKEMGVDILEEALSDEALAHAAEFYATDLGQRLVEAENESHLADRDEKRELGETLIERLKAEEPERVAILDRMMKAIGSAESTWKASNEIQIRFLMAAADAGIVTLKTDEEGMRAMQEERKEEGLESIRQGGLRGSALTYRDFSNEELETYAEALEDPLMREVYDLMNAVQFEVMANRFEVVASRMRGLDPGQEL</sequence>
<evidence type="ECO:0000256" key="1">
    <source>
        <dbReference type="SAM" id="SignalP"/>
    </source>
</evidence>
<proteinExistence type="predicted"/>
<evidence type="ECO:0000313" key="3">
    <source>
        <dbReference type="EMBL" id="GGL88749.1"/>
    </source>
</evidence>
<gene>
    <name evidence="3" type="ORF">GCM10011534_08590</name>
</gene>
<dbReference type="RefSeq" id="WP_036538350.1">
    <property type="nucleotide sequence ID" value="NZ_BMLF01000001.1"/>
</dbReference>
<dbReference type="Proteomes" id="UP000649829">
    <property type="component" value="Unassembled WGS sequence"/>
</dbReference>
<name>A0A917SPC6_9RHOB</name>
<feature type="domain" description="DUF2059" evidence="2">
    <location>
        <begin position="83"/>
        <end position="135"/>
    </location>
</feature>